<evidence type="ECO:0000256" key="5">
    <source>
        <dbReference type="ARBA" id="ARBA00023295"/>
    </source>
</evidence>
<dbReference type="Pfam" id="PF08533">
    <property type="entry name" value="Glyco_hydro_42C"/>
    <property type="match status" value="1"/>
</dbReference>
<dbReference type="EC" id="3.2.1.23" evidence="3 6"/>
<dbReference type="InterPro" id="IPR017853">
    <property type="entry name" value="GH"/>
</dbReference>
<dbReference type="Pfam" id="PF08532">
    <property type="entry name" value="Glyco_hydro_42M"/>
    <property type="match status" value="1"/>
</dbReference>
<dbReference type="SUPFAM" id="SSF51445">
    <property type="entry name" value="(Trans)glycosidases"/>
    <property type="match status" value="1"/>
</dbReference>
<evidence type="ECO:0000256" key="4">
    <source>
        <dbReference type="ARBA" id="ARBA00022801"/>
    </source>
</evidence>
<evidence type="ECO:0000259" key="9">
    <source>
        <dbReference type="Pfam" id="PF08533"/>
    </source>
</evidence>
<reference evidence="11" key="1">
    <citation type="journal article" date="2019" name="Int. J. Syst. Evol. Microbiol.">
        <title>The Global Catalogue of Microorganisms (GCM) 10K type strain sequencing project: providing services to taxonomists for standard genome sequencing and annotation.</title>
        <authorList>
            <consortium name="The Broad Institute Genomics Platform"/>
            <consortium name="The Broad Institute Genome Sequencing Center for Infectious Disease"/>
            <person name="Wu L."/>
            <person name="Ma J."/>
        </authorList>
    </citation>
    <scope>NUCLEOTIDE SEQUENCE [LARGE SCALE GENOMIC DNA]</scope>
    <source>
        <strain evidence="11">CCTCC AB 2017081</strain>
    </source>
</reference>
<dbReference type="SUPFAM" id="SSF52317">
    <property type="entry name" value="Class I glutamine amidotransferase-like"/>
    <property type="match status" value="1"/>
</dbReference>
<evidence type="ECO:0000256" key="1">
    <source>
        <dbReference type="ARBA" id="ARBA00001412"/>
    </source>
</evidence>
<keyword evidence="11" id="KW-1185">Reference proteome</keyword>
<dbReference type="PANTHER" id="PTHR36447:SF1">
    <property type="entry name" value="BETA-GALACTOSIDASE GANA"/>
    <property type="match status" value="1"/>
</dbReference>
<sequence length="681" mass="74223">MTTRPYPFTKLPYGGDWNPEQWERPVWDEDVQLFEHAGIDLLSVNIFAWTALQPAEDTYDFARLDEVLALLESRGMRACLGTGTAAIPAWMATAFPDVMRVDEQGRQHRFGGRHNACPNSPTYRRFAPALAGHLARRYAGRDVVALWHVSNEYGGACYCPRCESAFRVWLRERYGTLDALNHAWNAAFWSQTITAWDEIIAPNELSVQGGERTTAVQGLTLDYQRFMSDALLGAYRLEVDAIRAEIPDAVITTNLMGTYRPLDYRAWAPHLDVIAWDSYPSPQDTPAAIALRHTLMRSLKAGQPFMLMEQTPSQQNWQAYNALKRPGVMRLQSWQAVAHGADAVMFFQMRRSVGACEKFHGAVMEHHGRIDTRVFREVAALGAELKALGSATLGARTPARVAVWFDWPAWWAVENSSGPTAALHYLREVTALYTAFHAQGYAVDLVGPDSDLGGYGVVASTLLYLLPAGAAEKLTAFVEGGGVFLAGVMSGVADESDRVFPGGPPGPLTELLGVWVEEVDALPPGETNGVVFQGGLSGTHDCTLLFEQLRALDAEVLGTYARDFYAGSPVLTRRRAGEGQAWKLGTSLDAAGLRVLTRALCDEAGISPLVPHLPDGLEVTQRDGDGGSFLFVLNHTPQEQGLDVPGLTGTDVLSGDAVDGVVTLSPYGVRIVRQHAAGAVA</sequence>
<dbReference type="Pfam" id="PF02449">
    <property type="entry name" value="Glyco_hydro_42"/>
    <property type="match status" value="1"/>
</dbReference>
<name>A0ABV7ZBL8_9DEIO</name>
<dbReference type="InterPro" id="IPR013738">
    <property type="entry name" value="Beta_galactosidase_Trimer"/>
</dbReference>
<dbReference type="PIRSF" id="PIRSF001084">
    <property type="entry name" value="B-galactosidase"/>
    <property type="match status" value="1"/>
</dbReference>
<evidence type="ECO:0000259" key="7">
    <source>
        <dbReference type="Pfam" id="PF02449"/>
    </source>
</evidence>
<dbReference type="GO" id="GO:0004565">
    <property type="term" value="F:beta-galactosidase activity"/>
    <property type="evidence" value="ECO:0007669"/>
    <property type="project" value="UniProtKB-EC"/>
</dbReference>
<dbReference type="InterPro" id="IPR013739">
    <property type="entry name" value="Beta_galactosidase_C"/>
</dbReference>
<dbReference type="PANTHER" id="PTHR36447">
    <property type="entry name" value="BETA-GALACTOSIDASE GANA"/>
    <property type="match status" value="1"/>
</dbReference>
<comment type="catalytic activity">
    <reaction evidence="1 6">
        <text>Hydrolysis of terminal non-reducing beta-D-galactose residues in beta-D-galactosides.</text>
        <dbReference type="EC" id="3.2.1.23"/>
    </reaction>
</comment>
<evidence type="ECO:0000256" key="2">
    <source>
        <dbReference type="ARBA" id="ARBA00005940"/>
    </source>
</evidence>
<dbReference type="CDD" id="cd03143">
    <property type="entry name" value="A4_beta-galactosidase_middle_domain"/>
    <property type="match status" value="1"/>
</dbReference>
<keyword evidence="4 6" id="KW-0378">Hydrolase</keyword>
<dbReference type="EMBL" id="JBHRZG010000022">
    <property type="protein sequence ID" value="MFC3834150.1"/>
    <property type="molecule type" value="Genomic_DNA"/>
</dbReference>
<accession>A0ABV7ZBL8</accession>
<dbReference type="Gene3D" id="3.40.50.880">
    <property type="match status" value="1"/>
</dbReference>
<gene>
    <name evidence="10" type="ORF">ACFOSB_14945</name>
</gene>
<feature type="domain" description="Glycoside hydrolase family 42 N-terminal" evidence="7">
    <location>
        <begin position="16"/>
        <end position="387"/>
    </location>
</feature>
<organism evidence="10 11">
    <name type="scientific">Deinococcus rufus</name>
    <dbReference type="NCBI Taxonomy" id="2136097"/>
    <lineage>
        <taxon>Bacteria</taxon>
        <taxon>Thermotogati</taxon>
        <taxon>Deinococcota</taxon>
        <taxon>Deinococci</taxon>
        <taxon>Deinococcales</taxon>
        <taxon>Deinococcaceae</taxon>
        <taxon>Deinococcus</taxon>
    </lineage>
</organism>
<dbReference type="InterPro" id="IPR003476">
    <property type="entry name" value="Glyco_hydro_42"/>
</dbReference>
<evidence type="ECO:0000256" key="3">
    <source>
        <dbReference type="ARBA" id="ARBA00012756"/>
    </source>
</evidence>
<feature type="domain" description="Beta-galactosidase C-terminal" evidence="9">
    <location>
        <begin position="616"/>
        <end position="673"/>
    </location>
</feature>
<proteinExistence type="inferred from homology"/>
<evidence type="ECO:0000313" key="11">
    <source>
        <dbReference type="Proteomes" id="UP001595803"/>
    </source>
</evidence>
<dbReference type="InterPro" id="IPR013529">
    <property type="entry name" value="Glyco_hydro_42_N"/>
</dbReference>
<comment type="similarity">
    <text evidence="2 6">Belongs to the glycosyl hydrolase 42 family.</text>
</comment>
<dbReference type="Gene3D" id="3.20.20.80">
    <property type="entry name" value="Glycosidases"/>
    <property type="match status" value="1"/>
</dbReference>
<feature type="domain" description="Beta-galactosidase trimerisation" evidence="8">
    <location>
        <begin position="399"/>
        <end position="606"/>
    </location>
</feature>
<dbReference type="RefSeq" id="WP_380102549.1">
    <property type="nucleotide sequence ID" value="NZ_JBHRZG010000022.1"/>
</dbReference>
<dbReference type="Proteomes" id="UP001595803">
    <property type="component" value="Unassembled WGS sequence"/>
</dbReference>
<comment type="caution">
    <text evidence="10">The sequence shown here is derived from an EMBL/GenBank/DDBJ whole genome shotgun (WGS) entry which is preliminary data.</text>
</comment>
<evidence type="ECO:0000256" key="6">
    <source>
        <dbReference type="PIRNR" id="PIRNR001084"/>
    </source>
</evidence>
<dbReference type="Gene3D" id="2.60.40.1180">
    <property type="entry name" value="Golgi alpha-mannosidase II"/>
    <property type="match status" value="1"/>
</dbReference>
<protein>
    <recommendedName>
        <fullName evidence="3 6">Beta-galactosidase</fullName>
        <shortName evidence="6">Beta-gal</shortName>
        <ecNumber evidence="3 6">3.2.1.23</ecNumber>
    </recommendedName>
</protein>
<keyword evidence="5 6" id="KW-0326">Glycosidase</keyword>
<evidence type="ECO:0000259" key="8">
    <source>
        <dbReference type="Pfam" id="PF08532"/>
    </source>
</evidence>
<dbReference type="InterPro" id="IPR029062">
    <property type="entry name" value="Class_I_gatase-like"/>
</dbReference>
<dbReference type="InterPro" id="IPR013780">
    <property type="entry name" value="Glyco_hydro_b"/>
</dbReference>
<evidence type="ECO:0000313" key="10">
    <source>
        <dbReference type="EMBL" id="MFC3834150.1"/>
    </source>
</evidence>